<evidence type="ECO:0000256" key="5">
    <source>
        <dbReference type="SAM" id="MobiDB-lite"/>
    </source>
</evidence>
<dbReference type="PANTHER" id="PTHR24198">
    <property type="entry name" value="ANKYRIN REPEAT AND PROTEIN KINASE DOMAIN-CONTAINING PROTEIN"/>
    <property type="match status" value="1"/>
</dbReference>
<dbReference type="PROSITE" id="PS50088">
    <property type="entry name" value="ANK_REPEAT"/>
    <property type="match status" value="3"/>
</dbReference>
<dbReference type="SUPFAM" id="SSF48403">
    <property type="entry name" value="Ankyrin repeat"/>
    <property type="match status" value="1"/>
</dbReference>
<keyword evidence="1" id="KW-0677">Repeat</keyword>
<feature type="compositionally biased region" description="Basic and acidic residues" evidence="5">
    <location>
        <begin position="1"/>
        <end position="10"/>
    </location>
</feature>
<dbReference type="EMBL" id="CAJNNW010028917">
    <property type="protein sequence ID" value="CAE8698276.1"/>
    <property type="molecule type" value="Genomic_DNA"/>
</dbReference>
<comment type="caution">
    <text evidence="6">The sequence shown here is derived from an EMBL/GenBank/DDBJ whole genome shotgun (WGS) entry which is preliminary data.</text>
</comment>
<feature type="compositionally biased region" description="Basic and acidic residues" evidence="5">
    <location>
        <begin position="23"/>
        <end position="47"/>
    </location>
</feature>
<sequence length="508" mass="54639">MPPKGRERSKSLPKAKAAPGTRSLRDLAGLRRADSREPGQSEKSEKLKQAEALLRECLAEPDVSRTDGRVLDIAIGQARLLEDSGLEAALLKRAEARLEELRAFESELQQKAIDLRARKAEVLEQHASENKKFEASLAARQEAKKSVDSLFEAVSDGQVDAVRKLLNLAGAASIGVDAPPPLPVDVEDHDGNTPLSEAACYGELDLVELLLEAGAHLDTRNSQGRTPVWRATYNGHMEAVKLLLERGADPSIESAEGKPAGEYGTPGTKALLASWTAEKTAQTREKLSALQRLRKPWPGLLLEASRTGDISTAREVLSALKSEAVEFGGQAAMMRTLVDAEQTADALWTACCFGQLDMCKALLEARSDVDSCNDSGLTCLMIACRKGHCEVVEELLRGGSRTFLRSAQGHLAAEYAAEMRGGAGDRVHTLLLTHCRQTEDWSTLEWEGRQSGSAPGGSEAGLRGRSCAAASAAAATAELRAMNAEELKGERYQELLEQRALADVLGIG</sequence>
<feature type="coiled-coil region" evidence="4">
    <location>
        <begin position="91"/>
        <end position="125"/>
    </location>
</feature>
<evidence type="ECO:0000256" key="2">
    <source>
        <dbReference type="ARBA" id="ARBA00023043"/>
    </source>
</evidence>
<dbReference type="Gene3D" id="1.25.40.20">
    <property type="entry name" value="Ankyrin repeat-containing domain"/>
    <property type="match status" value="2"/>
</dbReference>
<dbReference type="Pfam" id="PF12796">
    <property type="entry name" value="Ank_2"/>
    <property type="match status" value="2"/>
</dbReference>
<accession>A0A813KEZ1</accession>
<dbReference type="SMART" id="SM00248">
    <property type="entry name" value="ANK"/>
    <property type="match status" value="5"/>
</dbReference>
<evidence type="ECO:0000256" key="4">
    <source>
        <dbReference type="SAM" id="Coils"/>
    </source>
</evidence>
<feature type="repeat" description="ANK" evidence="3">
    <location>
        <begin position="223"/>
        <end position="255"/>
    </location>
</feature>
<evidence type="ECO:0000313" key="7">
    <source>
        <dbReference type="Proteomes" id="UP000626109"/>
    </source>
</evidence>
<dbReference type="PROSITE" id="PS50297">
    <property type="entry name" value="ANK_REP_REGION"/>
    <property type="match status" value="3"/>
</dbReference>
<feature type="repeat" description="ANK" evidence="3">
    <location>
        <begin position="375"/>
        <end position="407"/>
    </location>
</feature>
<dbReference type="AlphaFoldDB" id="A0A813KEZ1"/>
<feature type="region of interest" description="Disordered" evidence="5">
    <location>
        <begin position="1"/>
        <end position="47"/>
    </location>
</feature>
<keyword evidence="2 3" id="KW-0040">ANK repeat</keyword>
<feature type="repeat" description="ANK" evidence="3">
    <location>
        <begin position="190"/>
        <end position="222"/>
    </location>
</feature>
<gene>
    <name evidence="6" type="ORF">PGLA2088_LOCUS30649</name>
</gene>
<evidence type="ECO:0000256" key="1">
    <source>
        <dbReference type="ARBA" id="ARBA00022737"/>
    </source>
</evidence>
<evidence type="ECO:0000313" key="6">
    <source>
        <dbReference type="EMBL" id="CAE8698276.1"/>
    </source>
</evidence>
<proteinExistence type="predicted"/>
<reference evidence="6" key="1">
    <citation type="submission" date="2021-02" db="EMBL/GenBank/DDBJ databases">
        <authorList>
            <person name="Dougan E. K."/>
            <person name="Rhodes N."/>
            <person name="Thang M."/>
            <person name="Chan C."/>
        </authorList>
    </citation>
    <scope>NUCLEOTIDE SEQUENCE</scope>
</reference>
<name>A0A813KEZ1_POLGL</name>
<keyword evidence="4" id="KW-0175">Coiled coil</keyword>
<evidence type="ECO:0000256" key="3">
    <source>
        <dbReference type="PROSITE-ProRule" id="PRU00023"/>
    </source>
</evidence>
<dbReference type="InterPro" id="IPR002110">
    <property type="entry name" value="Ankyrin_rpt"/>
</dbReference>
<dbReference type="PRINTS" id="PR01415">
    <property type="entry name" value="ANKYRIN"/>
</dbReference>
<protein>
    <submittedName>
        <fullName evidence="6">Uncharacterized protein</fullName>
    </submittedName>
</protein>
<dbReference type="InterPro" id="IPR036770">
    <property type="entry name" value="Ankyrin_rpt-contain_sf"/>
</dbReference>
<organism evidence="6 7">
    <name type="scientific">Polarella glacialis</name>
    <name type="common">Dinoflagellate</name>
    <dbReference type="NCBI Taxonomy" id="89957"/>
    <lineage>
        <taxon>Eukaryota</taxon>
        <taxon>Sar</taxon>
        <taxon>Alveolata</taxon>
        <taxon>Dinophyceae</taxon>
        <taxon>Suessiales</taxon>
        <taxon>Suessiaceae</taxon>
        <taxon>Polarella</taxon>
    </lineage>
</organism>
<dbReference type="PANTHER" id="PTHR24198:SF165">
    <property type="entry name" value="ANKYRIN REPEAT-CONTAINING PROTEIN-RELATED"/>
    <property type="match status" value="1"/>
</dbReference>
<dbReference type="Proteomes" id="UP000626109">
    <property type="component" value="Unassembled WGS sequence"/>
</dbReference>